<gene>
    <name evidence="1" type="ORF">GCM10007415_43810</name>
</gene>
<sequence length="167" mass="18801">MKLKKNLCAPILILFISTVLIVSCKKEKLTNLTPDNLTECPTCETQFRESVRLEGARVEHGNAMVFQYKNYWSSDRSTGAPYTGLFFEVHEGQSFFDFDENTIASEKAVHITMCPFCNTIPLKPVGGKLKGKLVDKNRWLVEAAVVLAAPDGSVFDTLAFKHYFTRN</sequence>
<reference evidence="1" key="1">
    <citation type="journal article" date="2014" name="Int. J. Syst. Evol. Microbiol.">
        <title>Complete genome sequence of Corynebacterium casei LMG S-19264T (=DSM 44701T), isolated from a smear-ripened cheese.</title>
        <authorList>
            <consortium name="US DOE Joint Genome Institute (JGI-PGF)"/>
            <person name="Walter F."/>
            <person name="Albersmeier A."/>
            <person name="Kalinowski J."/>
            <person name="Ruckert C."/>
        </authorList>
    </citation>
    <scope>NUCLEOTIDE SEQUENCE</scope>
    <source>
        <strain evidence="1">CGMCC 1.12195</strain>
    </source>
</reference>
<dbReference type="AlphaFoldDB" id="A0A917I2I3"/>
<reference evidence="1" key="2">
    <citation type="submission" date="2020-09" db="EMBL/GenBank/DDBJ databases">
        <authorList>
            <person name="Sun Q."/>
            <person name="Zhou Y."/>
        </authorList>
    </citation>
    <scope>NUCLEOTIDE SEQUENCE</scope>
    <source>
        <strain evidence="1">CGMCC 1.12195</strain>
    </source>
</reference>
<dbReference type="EMBL" id="BMER01000006">
    <property type="protein sequence ID" value="GGH02909.1"/>
    <property type="molecule type" value="Genomic_DNA"/>
</dbReference>
<proteinExistence type="predicted"/>
<name>A0A917I2I3_9SPHI</name>
<organism evidence="1 2">
    <name type="scientific">Parapedobacter pyrenivorans</name>
    <dbReference type="NCBI Taxonomy" id="1305674"/>
    <lineage>
        <taxon>Bacteria</taxon>
        <taxon>Pseudomonadati</taxon>
        <taxon>Bacteroidota</taxon>
        <taxon>Sphingobacteriia</taxon>
        <taxon>Sphingobacteriales</taxon>
        <taxon>Sphingobacteriaceae</taxon>
        <taxon>Parapedobacter</taxon>
    </lineage>
</organism>
<dbReference type="RefSeq" id="WP_188508258.1">
    <property type="nucleotide sequence ID" value="NZ_BMER01000006.1"/>
</dbReference>
<dbReference type="Proteomes" id="UP000660862">
    <property type="component" value="Unassembled WGS sequence"/>
</dbReference>
<evidence type="ECO:0000313" key="1">
    <source>
        <dbReference type="EMBL" id="GGH02909.1"/>
    </source>
</evidence>
<evidence type="ECO:0000313" key="2">
    <source>
        <dbReference type="Proteomes" id="UP000660862"/>
    </source>
</evidence>
<accession>A0A917I2I3</accession>
<dbReference type="PROSITE" id="PS51257">
    <property type="entry name" value="PROKAR_LIPOPROTEIN"/>
    <property type="match status" value="1"/>
</dbReference>
<comment type="caution">
    <text evidence="1">The sequence shown here is derived from an EMBL/GenBank/DDBJ whole genome shotgun (WGS) entry which is preliminary data.</text>
</comment>
<keyword evidence="2" id="KW-1185">Reference proteome</keyword>
<protein>
    <submittedName>
        <fullName evidence="1">Uncharacterized protein</fullName>
    </submittedName>
</protein>